<feature type="transmembrane region" description="Helical" evidence="9">
    <location>
        <begin position="395"/>
        <end position="418"/>
    </location>
</feature>
<accession>A0A0B1PZC2</accession>
<dbReference type="InterPro" id="IPR027463">
    <property type="entry name" value="AcrB_DN_DC_subdom"/>
</dbReference>
<feature type="transmembrane region" description="Helical" evidence="9">
    <location>
        <begin position="368"/>
        <end position="389"/>
    </location>
</feature>
<evidence type="ECO:0000256" key="3">
    <source>
        <dbReference type="ARBA" id="ARBA00022448"/>
    </source>
</evidence>
<dbReference type="RefSeq" id="WP_039194703.1">
    <property type="nucleotide sequence ID" value="NZ_JRFJ01000004.1"/>
</dbReference>
<dbReference type="Gene3D" id="1.20.1640.10">
    <property type="entry name" value="Multidrug efflux transporter AcrB transmembrane domain"/>
    <property type="match status" value="2"/>
</dbReference>
<dbReference type="InterPro" id="IPR004764">
    <property type="entry name" value="MdtF-like"/>
</dbReference>
<dbReference type="Gene3D" id="3.30.70.1430">
    <property type="entry name" value="Multidrug efflux transporter AcrB pore domain"/>
    <property type="match status" value="2"/>
</dbReference>
<feature type="domain" description="SSD" evidence="10">
    <location>
        <begin position="371"/>
        <end position="496"/>
    </location>
</feature>
<evidence type="ECO:0000256" key="9">
    <source>
        <dbReference type="RuleBase" id="RU364070"/>
    </source>
</evidence>
<feature type="transmembrane region" description="Helical" evidence="9">
    <location>
        <begin position="920"/>
        <end position="941"/>
    </location>
</feature>
<dbReference type="PROSITE" id="PS50156">
    <property type="entry name" value="SSD"/>
    <property type="match status" value="1"/>
</dbReference>
<dbReference type="NCBIfam" id="TIGR00915">
    <property type="entry name" value="2A0602"/>
    <property type="match status" value="1"/>
</dbReference>
<feature type="transmembrane region" description="Helical" evidence="9">
    <location>
        <begin position="439"/>
        <end position="459"/>
    </location>
</feature>
<comment type="caution">
    <text evidence="11">The sequence shown here is derived from an EMBL/GenBank/DDBJ whole genome shotgun (WGS) entry which is preliminary data.</text>
</comment>
<feature type="transmembrane region" description="Helical" evidence="9">
    <location>
        <begin position="528"/>
        <end position="551"/>
    </location>
</feature>
<reference evidence="11 12" key="1">
    <citation type="submission" date="2014-09" db="EMBL/GenBank/DDBJ databases">
        <title>Isolation and characterization of Aurantimonas altamirensis ON-56566 from clinical sample following a dog bite.</title>
        <authorList>
            <person name="Eshaghi A."/>
            <person name="Li A."/>
            <person name="Shahinas D."/>
            <person name="Bahn P."/>
            <person name="Kus J.V."/>
            <person name="Patel S.N."/>
        </authorList>
    </citation>
    <scope>NUCLEOTIDE SEQUENCE [LARGE SCALE GENOMIC DNA]</scope>
    <source>
        <strain evidence="11 12">ON-56566</strain>
    </source>
</reference>
<dbReference type="STRING" id="370622.LA66_14985"/>
<dbReference type="Gene3D" id="3.30.2090.10">
    <property type="entry name" value="Multidrug efflux transporter AcrB TolC docking domain, DN and DC subdomains"/>
    <property type="match status" value="2"/>
</dbReference>
<keyword evidence="8 9" id="KW-0472">Membrane</keyword>
<evidence type="ECO:0000313" key="12">
    <source>
        <dbReference type="Proteomes" id="UP000030826"/>
    </source>
</evidence>
<dbReference type="PRINTS" id="PR00702">
    <property type="entry name" value="ACRIFLAVINRP"/>
</dbReference>
<evidence type="ECO:0000256" key="2">
    <source>
        <dbReference type="ARBA" id="ARBA00010942"/>
    </source>
</evidence>
<sequence>MISGLFIRRPRIGFVTAIVLFLAGLIALNAIPISQYPEIAPPTVTVSTVYPGASAQTISDVIGGPIEDAVNGVDDMVYMTSTSSNAGLYLLQITFAVGTDPDMAQVNVQNRVQTAMAQLPAVVSQQGVQVAASSPDFLLAIGLVSPENSMDALSISNYASTDIVDVLSRVPGVGDASVTGTSEYSMRVWIDPVRLAALSITPEEVAAAIQSQNVQASLGQVGSAPAPQGMDIEYTLTAQGYLEDAAAFENIVIRTGEDGGNVRLRDIGRAELGAQNYSASALLNGQDTAMIAINQAPGSNALDTAEAVRSEMERLSANFPDDLEYTIVYDATDFVSATVREIVITFAMTFVVVVAVTFVFLGDWRATLIPALVIPVSILATFAIMLASGFTANTITLLALILAIGIVVDDAILVVENVRRLMEEGMEAVEATVEAMKQVTGPIVSTTLVLLAVFVPTAFMPGIEGQLYRQFAITLSASMVLSSVLALVLSPALCVTILGKSRPLRGFLLLFSKGLDKLRGGYVRVAGLFVRIWLLTAAATAGAFALFYVGFVNLPATFLPDEDQGAIFIDVQLPDAASLQRTTAVMERVESELRQTPGVRDVISVSGFSILQSTISPNGGFALVTLDPWDERETEELGIGAILSGVQQELGAMPGAIVTAFTPPSIPGLGIVGGIDLRLQALQGQDPAEFGEVVRAFLAQVNQLPEVAGAATTFNSDVPQLYVDINRDRAETFGVSVSEIYSALGSVFGTRYVNDFALRGRTFQVNIQGDADFRAAPANVLAVHVRNDAGEMIPLSTLASVSTVLGPYSLSRYNRYIAASVNGAAAPGSSSGEALRAVEALAAEELPQGYGFEWSGLSYQEAQAEGSIVTIILFALVFAYLFLVAQYESWTLPITILLSLGVAAAGATVALSLAGLQNSLYSQIGLVLLIGLASKNTILIVEFARVQREEMGLSIVEAAKVAALQRFRAVMMTAVSFILGVVPLVLATGAGAGARRAIGTTIFGGMLAMTVIGILIVPGLYVIVQWLTERVSGSPATKPAQAAGGTEA</sequence>
<dbReference type="SUPFAM" id="SSF82693">
    <property type="entry name" value="Multidrug efflux transporter AcrB pore domain, PN1, PN2, PC1 and PC2 subdomains"/>
    <property type="match status" value="4"/>
</dbReference>
<dbReference type="Proteomes" id="UP000030826">
    <property type="component" value="Unassembled WGS sequence"/>
</dbReference>
<proteinExistence type="inferred from homology"/>
<evidence type="ECO:0000256" key="5">
    <source>
        <dbReference type="ARBA" id="ARBA00022519"/>
    </source>
</evidence>
<dbReference type="SUPFAM" id="SSF82866">
    <property type="entry name" value="Multidrug efflux transporter AcrB transmembrane domain"/>
    <property type="match status" value="2"/>
</dbReference>
<evidence type="ECO:0000259" key="10">
    <source>
        <dbReference type="PROSITE" id="PS50156"/>
    </source>
</evidence>
<evidence type="ECO:0000256" key="4">
    <source>
        <dbReference type="ARBA" id="ARBA00022475"/>
    </source>
</evidence>
<dbReference type="PANTHER" id="PTHR32063">
    <property type="match status" value="1"/>
</dbReference>
<feature type="transmembrane region" description="Helical" evidence="9">
    <location>
        <begin position="1002"/>
        <end position="1024"/>
    </location>
</feature>
<dbReference type="EMBL" id="JRFJ01000004">
    <property type="protein sequence ID" value="KHJ53888.1"/>
    <property type="molecule type" value="Genomic_DNA"/>
</dbReference>
<organism evidence="11 12">
    <name type="scientific">Aureimonas altamirensis</name>
    <dbReference type="NCBI Taxonomy" id="370622"/>
    <lineage>
        <taxon>Bacteria</taxon>
        <taxon>Pseudomonadati</taxon>
        <taxon>Pseudomonadota</taxon>
        <taxon>Alphaproteobacteria</taxon>
        <taxon>Hyphomicrobiales</taxon>
        <taxon>Aurantimonadaceae</taxon>
        <taxon>Aureimonas</taxon>
    </lineage>
</organism>
<feature type="transmembrane region" description="Helical" evidence="9">
    <location>
        <begin position="342"/>
        <end position="361"/>
    </location>
</feature>
<evidence type="ECO:0000256" key="7">
    <source>
        <dbReference type="ARBA" id="ARBA00022989"/>
    </source>
</evidence>
<name>A0A0B1PZC2_9HYPH</name>
<dbReference type="InterPro" id="IPR001036">
    <property type="entry name" value="Acrflvin-R"/>
</dbReference>
<feature type="transmembrane region" description="Helical" evidence="9">
    <location>
        <begin position="969"/>
        <end position="990"/>
    </location>
</feature>
<gene>
    <name evidence="11" type="ORF">LA66_14985</name>
</gene>
<dbReference type="PANTHER" id="PTHR32063:SF76">
    <property type="entry name" value="EFFLUX PUMP MEMBRANE TRANSPORTER"/>
    <property type="match status" value="1"/>
</dbReference>
<comment type="subcellular location">
    <subcellularLocation>
        <location evidence="1 9">Cell inner membrane</location>
        <topology evidence="1 9">Multi-pass membrane protein</topology>
    </subcellularLocation>
</comment>
<evidence type="ECO:0000256" key="1">
    <source>
        <dbReference type="ARBA" id="ARBA00004429"/>
    </source>
</evidence>
<dbReference type="GO" id="GO:0005886">
    <property type="term" value="C:plasma membrane"/>
    <property type="evidence" value="ECO:0007669"/>
    <property type="project" value="UniProtKB-SubCell"/>
</dbReference>
<feature type="transmembrane region" description="Helical" evidence="9">
    <location>
        <begin position="471"/>
        <end position="498"/>
    </location>
</feature>
<dbReference type="Pfam" id="PF00873">
    <property type="entry name" value="ACR_tran"/>
    <property type="match status" value="1"/>
</dbReference>
<comment type="similarity">
    <text evidence="2 9">Belongs to the resistance-nodulation-cell division (RND) (TC 2.A.6) family.</text>
</comment>
<feature type="transmembrane region" description="Helical" evidence="9">
    <location>
        <begin position="866"/>
        <end position="885"/>
    </location>
</feature>
<dbReference type="GO" id="GO:0015562">
    <property type="term" value="F:efflux transmembrane transporter activity"/>
    <property type="evidence" value="ECO:0007669"/>
    <property type="project" value="InterPro"/>
</dbReference>
<dbReference type="OrthoDB" id="9807350at2"/>
<keyword evidence="3 9" id="KW-0813">Transport</keyword>
<protein>
    <recommendedName>
        <fullName evidence="9">Efflux pump membrane transporter</fullName>
    </recommendedName>
</protein>
<evidence type="ECO:0000313" key="11">
    <source>
        <dbReference type="EMBL" id="KHJ53888.1"/>
    </source>
</evidence>
<dbReference type="SUPFAM" id="SSF82714">
    <property type="entry name" value="Multidrug efflux transporter AcrB TolC docking domain, DN and DC subdomains"/>
    <property type="match status" value="2"/>
</dbReference>
<dbReference type="Gene3D" id="3.30.70.1440">
    <property type="entry name" value="Multidrug efflux transporter AcrB pore domain"/>
    <property type="match status" value="1"/>
</dbReference>
<evidence type="ECO:0000256" key="8">
    <source>
        <dbReference type="ARBA" id="ARBA00023136"/>
    </source>
</evidence>
<keyword evidence="4" id="KW-1003">Cell membrane</keyword>
<dbReference type="Gene3D" id="3.30.70.1320">
    <property type="entry name" value="Multidrug efflux transporter AcrB pore domain like"/>
    <property type="match status" value="1"/>
</dbReference>
<dbReference type="InterPro" id="IPR000731">
    <property type="entry name" value="SSD"/>
</dbReference>
<dbReference type="AlphaFoldDB" id="A0A0B1PZC2"/>
<feature type="transmembrane region" description="Helical" evidence="9">
    <location>
        <begin position="892"/>
        <end position="914"/>
    </location>
</feature>
<dbReference type="GO" id="GO:0042910">
    <property type="term" value="F:xenobiotic transmembrane transporter activity"/>
    <property type="evidence" value="ECO:0007669"/>
    <property type="project" value="TreeGrafter"/>
</dbReference>
<evidence type="ECO:0000256" key="6">
    <source>
        <dbReference type="ARBA" id="ARBA00022692"/>
    </source>
</evidence>
<keyword evidence="7 9" id="KW-1133">Transmembrane helix</keyword>
<dbReference type="FunFam" id="3.30.70.1430:FF:000001">
    <property type="entry name" value="Efflux pump membrane transporter"/>
    <property type="match status" value="1"/>
</dbReference>
<keyword evidence="5 9" id="KW-0997">Cell inner membrane</keyword>
<dbReference type="GO" id="GO:0009636">
    <property type="term" value="P:response to toxic substance"/>
    <property type="evidence" value="ECO:0007669"/>
    <property type="project" value="UniProtKB-ARBA"/>
</dbReference>
<feature type="transmembrane region" description="Helical" evidence="9">
    <location>
        <begin position="12"/>
        <end position="31"/>
    </location>
</feature>
<keyword evidence="6 9" id="KW-0812">Transmembrane</keyword>